<keyword evidence="4" id="KW-0158">Chromosome</keyword>
<dbReference type="PANTHER" id="PTHR12977">
    <property type="entry name" value="SUPPRESSOR OF VARIEGATION 4-20-RELATED"/>
    <property type="match status" value="1"/>
</dbReference>
<feature type="region of interest" description="Disordered" evidence="13">
    <location>
        <begin position="252"/>
        <end position="282"/>
    </location>
</feature>
<evidence type="ECO:0000256" key="9">
    <source>
        <dbReference type="ARBA" id="ARBA00022853"/>
    </source>
</evidence>
<feature type="compositionally biased region" description="Basic and acidic residues" evidence="13">
    <location>
        <begin position="1142"/>
        <end position="1157"/>
    </location>
</feature>
<evidence type="ECO:0000256" key="3">
    <source>
        <dbReference type="ARBA" id="ARBA00012188"/>
    </source>
</evidence>
<dbReference type="InterPro" id="IPR041938">
    <property type="entry name" value="Hist-Lys_N-MTase_N"/>
</dbReference>
<keyword evidence="10" id="KW-0805">Transcription regulation</keyword>
<keyword evidence="7" id="KW-0808">Transferase</keyword>
<feature type="region of interest" description="Disordered" evidence="13">
    <location>
        <begin position="397"/>
        <end position="429"/>
    </location>
</feature>
<dbReference type="GO" id="GO:0140941">
    <property type="term" value="F:histone H4K20me methyltransferase activity"/>
    <property type="evidence" value="ECO:0007669"/>
    <property type="project" value="UniProtKB-EC"/>
</dbReference>
<dbReference type="Gene3D" id="1.10.10.1700">
    <property type="entry name" value="Histone-lysine N-methyltransferase"/>
    <property type="match status" value="1"/>
</dbReference>
<accession>A0A8S1EIB4</accession>
<evidence type="ECO:0000256" key="1">
    <source>
        <dbReference type="ARBA" id="ARBA00004123"/>
    </source>
</evidence>
<comment type="subcellular location">
    <subcellularLocation>
        <location evidence="2">Chromosome</location>
    </subcellularLocation>
    <subcellularLocation>
        <location evidence="1">Nucleus</location>
    </subcellularLocation>
</comment>
<keyword evidence="5" id="KW-0678">Repressor</keyword>
<dbReference type="InterPro" id="IPR039977">
    <property type="entry name" value="Suv4-20/Set9"/>
</dbReference>
<keyword evidence="12" id="KW-0539">Nucleus</keyword>
<dbReference type="Gene3D" id="2.170.270.10">
    <property type="entry name" value="SET domain"/>
    <property type="match status" value="1"/>
</dbReference>
<evidence type="ECO:0000256" key="8">
    <source>
        <dbReference type="ARBA" id="ARBA00022691"/>
    </source>
</evidence>
<feature type="compositionally biased region" description="Basic and acidic residues" evidence="13">
    <location>
        <begin position="1061"/>
        <end position="1071"/>
    </location>
</feature>
<reference evidence="15 16" key="1">
    <citation type="submission" date="2020-04" db="EMBL/GenBank/DDBJ databases">
        <authorList>
            <person name="Laetsch R D."/>
            <person name="Stevens L."/>
            <person name="Kumar S."/>
            <person name="Blaxter L. M."/>
        </authorList>
    </citation>
    <scope>NUCLEOTIDE SEQUENCE [LARGE SCALE GENOMIC DNA]</scope>
</reference>
<evidence type="ECO:0000256" key="5">
    <source>
        <dbReference type="ARBA" id="ARBA00022491"/>
    </source>
</evidence>
<feature type="region of interest" description="Disordered" evidence="13">
    <location>
        <begin position="360"/>
        <end position="382"/>
    </location>
</feature>
<evidence type="ECO:0000259" key="14">
    <source>
        <dbReference type="PROSITE" id="PS50280"/>
    </source>
</evidence>
<evidence type="ECO:0000256" key="11">
    <source>
        <dbReference type="ARBA" id="ARBA00023163"/>
    </source>
</evidence>
<feature type="domain" description="SET" evidence="14">
    <location>
        <begin position="113"/>
        <end position="228"/>
    </location>
</feature>
<evidence type="ECO:0000256" key="2">
    <source>
        <dbReference type="ARBA" id="ARBA00004286"/>
    </source>
</evidence>
<dbReference type="GO" id="GO:0032259">
    <property type="term" value="P:methylation"/>
    <property type="evidence" value="ECO:0007669"/>
    <property type="project" value="UniProtKB-KW"/>
</dbReference>
<evidence type="ECO:0000256" key="7">
    <source>
        <dbReference type="ARBA" id="ARBA00022679"/>
    </source>
</evidence>
<dbReference type="InterPro" id="IPR001214">
    <property type="entry name" value="SET_dom"/>
</dbReference>
<gene>
    <name evidence="15" type="ORF">CBOVIS_LOCUS3778</name>
</gene>
<feature type="compositionally biased region" description="Basic and acidic residues" evidence="13">
    <location>
        <begin position="363"/>
        <end position="379"/>
    </location>
</feature>
<dbReference type="SUPFAM" id="SSF82199">
    <property type="entry name" value="SET domain"/>
    <property type="match status" value="1"/>
</dbReference>
<evidence type="ECO:0000256" key="12">
    <source>
        <dbReference type="ARBA" id="ARBA00023242"/>
    </source>
</evidence>
<keyword evidence="11" id="KW-0804">Transcription</keyword>
<dbReference type="OrthoDB" id="6627536at2759"/>
<evidence type="ECO:0000313" key="16">
    <source>
        <dbReference type="Proteomes" id="UP000494206"/>
    </source>
</evidence>
<evidence type="ECO:0000256" key="4">
    <source>
        <dbReference type="ARBA" id="ARBA00022454"/>
    </source>
</evidence>
<dbReference type="InterPro" id="IPR046341">
    <property type="entry name" value="SET_dom_sf"/>
</dbReference>
<name>A0A8S1EIB4_9PELO</name>
<organism evidence="15 16">
    <name type="scientific">Caenorhabditis bovis</name>
    <dbReference type="NCBI Taxonomy" id="2654633"/>
    <lineage>
        <taxon>Eukaryota</taxon>
        <taxon>Metazoa</taxon>
        <taxon>Ecdysozoa</taxon>
        <taxon>Nematoda</taxon>
        <taxon>Chromadorea</taxon>
        <taxon>Rhabditida</taxon>
        <taxon>Rhabditina</taxon>
        <taxon>Rhabditomorpha</taxon>
        <taxon>Rhabditoidea</taxon>
        <taxon>Rhabditidae</taxon>
        <taxon>Peloderinae</taxon>
        <taxon>Caenorhabditis</taxon>
    </lineage>
</organism>
<dbReference type="Proteomes" id="UP000494206">
    <property type="component" value="Unassembled WGS sequence"/>
</dbReference>
<proteinExistence type="predicted"/>
<keyword evidence="9" id="KW-0156">Chromatin regulator</keyword>
<feature type="compositionally biased region" description="Low complexity" evidence="13">
    <location>
        <begin position="256"/>
        <end position="270"/>
    </location>
</feature>
<comment type="caution">
    <text evidence="15">The sequence shown here is derived from an EMBL/GenBank/DDBJ whole genome shotgun (WGS) entry which is preliminary data.</text>
</comment>
<dbReference type="PROSITE" id="PS50280">
    <property type="entry name" value="SET"/>
    <property type="match status" value="1"/>
</dbReference>
<feature type="region of interest" description="Disordered" evidence="13">
    <location>
        <begin position="1038"/>
        <end position="1093"/>
    </location>
</feature>
<dbReference type="AlphaFoldDB" id="A0A8S1EIB4"/>
<protein>
    <recommendedName>
        <fullName evidence="3">[histone H4]-N-methyl-L-lysine(20) N-methyltransferase</fullName>
        <ecNumber evidence="3">2.1.1.362</ecNumber>
    </recommendedName>
</protein>
<keyword evidence="8" id="KW-0949">S-adenosyl-L-methionine</keyword>
<keyword evidence="6" id="KW-0489">Methyltransferase</keyword>
<evidence type="ECO:0000256" key="10">
    <source>
        <dbReference type="ARBA" id="ARBA00023015"/>
    </source>
</evidence>
<feature type="compositionally biased region" description="Basic residues" evidence="13">
    <location>
        <begin position="1050"/>
        <end position="1060"/>
    </location>
</feature>
<dbReference type="PROSITE" id="PS51570">
    <property type="entry name" value="SAM_MT43_SUVAR420_2"/>
    <property type="match status" value="1"/>
</dbReference>
<evidence type="ECO:0000313" key="15">
    <source>
        <dbReference type="EMBL" id="CAB3400960.1"/>
    </source>
</evidence>
<dbReference type="EC" id="2.1.1.362" evidence="3"/>
<dbReference type="GO" id="GO:0005634">
    <property type="term" value="C:nucleus"/>
    <property type="evidence" value="ECO:0007669"/>
    <property type="project" value="UniProtKB-SubCell"/>
</dbReference>
<dbReference type="PANTHER" id="PTHR12977:SF4">
    <property type="entry name" value="HISTONE-LYSINE N-METHYLTRANSFERASE KMT5B"/>
    <property type="match status" value="1"/>
</dbReference>
<evidence type="ECO:0000256" key="13">
    <source>
        <dbReference type="SAM" id="MobiDB-lite"/>
    </source>
</evidence>
<dbReference type="InterPro" id="IPR025790">
    <property type="entry name" value="Suv4-20_animal"/>
</dbReference>
<feature type="region of interest" description="Disordered" evidence="13">
    <location>
        <begin position="1136"/>
        <end position="1169"/>
    </location>
</feature>
<dbReference type="FunFam" id="2.170.270.10:FF:000006">
    <property type="entry name" value="Histone-lysine N-methyltransferase"/>
    <property type="match status" value="1"/>
</dbReference>
<dbReference type="GO" id="GO:0005694">
    <property type="term" value="C:chromosome"/>
    <property type="evidence" value="ECO:0007669"/>
    <property type="project" value="UniProtKB-SubCell"/>
</dbReference>
<sequence length="1232" mass="136817">MDTIRGRSNNTHQMSIQELCNHDDMATSLVVDPVLGFRSHKMNPEFVEPSNDQKKKLAQVLKEYNALNDINESLMKMYNVEFMKNYVLSLSLTEARNFKAHILKFFMIFNYHSGFTVRPCYRYSGEGHIGAMMVSTKKWKKKEIIQQLAGVLGELSEAEEDEILKKDVNDFSVMYSTRKKRAQLWLGPAAYINHDCRPNCRFVPNDNTAVVQVIREVNVGEELTCYYGDNFFGDNNERCECTTCEKRKRGAFTVKSSTPSSSDSSRASSSEVTDNNSGEEEVTYRNNHFGYGLRDKHAQSYRYVTTRRGGLVVDEAKQIEQNESAKIIFDEIFANIEMPQATPTTSGRVETNEPVVENNEPVVEEKRPCEAEKESEEPIKKKRRRHRALFVPKPRKRKWVDANSDTKTSRRKLESDGIVPTQKSTRTRRRRWIEPSNRITRASAARNFNIDSLGSIEDTEFRAIFEIPDDKTTTDAAQSVEAAEDNGATNKVQDSAVMALMDGSTQNAVSLDKEDETNEILTPQLMDSEDSISAEVIPHDDLAPELAPHIDKSEKKTEDDNVSEVETQSVYTATELAAEVTKNASQTAEAFANVSSIDVASFEDLSSQTSFANAPIVHIPINNNPVDAAEAVADTNDQSFENAASIHEVSIVHAAVDAAEAVADSIDQSFDTAVFIREVPIIHEPVDTASTREDAINQEFVDTASINDSIVENPGILAPNKNDSTVQTSTEAALKYECLQYPFNAAAINKAPKDQNPFVNVPVVQTPNTVEEVVQASFECVSTGENPIVHDQVIKTPNKEDPISQAPVKAISTGDAQASFGDALIHEFPIDQASVDASAINNDSISDVSIEQVPAETASIHEDPNNQKSFENISSTHTIIEKKTISMVPLEEVQIGSVPFAQVLAFQVPTGETQMDKIPADDSLKDEATIVPTELVAELPEVDASKETTSVVGALDDTHQAIECPALMVSSDEAETIEESIIEQTITDTSLVGAFSDESKEDETLKQQIKETTKITNIASEHGVCFVVGQRRISRRMHGIEPDPPLDVSHRRRRRAKRKHAEGDDSIHEVQIDQTPIDKNSIGPPPIHKQKAPNDQCSFTHVLVVQASIHENPINKAQFEETPIDQSPFAHVPIVQSSTDQTSKDETQIDASTDKSPKQQIQEAPKNTKITSEHGICFVVGQRRISRRMHGIEPDPPLDVSHRRRRRSKKQIAEADLSKNENNDLLVANNIN</sequence>
<feature type="region of interest" description="Disordered" evidence="13">
    <location>
        <begin position="1187"/>
        <end position="1218"/>
    </location>
</feature>
<dbReference type="SMART" id="SM00317">
    <property type="entry name" value="SET"/>
    <property type="match status" value="1"/>
</dbReference>
<evidence type="ECO:0000256" key="6">
    <source>
        <dbReference type="ARBA" id="ARBA00022603"/>
    </source>
</evidence>
<dbReference type="Pfam" id="PF00856">
    <property type="entry name" value="SET"/>
    <property type="match status" value="1"/>
</dbReference>
<dbReference type="EMBL" id="CADEPM010000002">
    <property type="protein sequence ID" value="CAB3400960.1"/>
    <property type="molecule type" value="Genomic_DNA"/>
</dbReference>
<keyword evidence="16" id="KW-1185">Reference proteome</keyword>